<evidence type="ECO:0000256" key="7">
    <source>
        <dbReference type="ARBA" id="ARBA00023136"/>
    </source>
</evidence>
<dbReference type="InterPro" id="IPR015260">
    <property type="entry name" value="Syntaxin-6/10/61_N"/>
</dbReference>
<evidence type="ECO:0000256" key="6">
    <source>
        <dbReference type="ARBA" id="ARBA00023034"/>
    </source>
</evidence>
<proteinExistence type="inferred from homology"/>
<dbReference type="SUPFAM" id="SSF47661">
    <property type="entry name" value="t-snare proteins"/>
    <property type="match status" value="1"/>
</dbReference>
<dbReference type="FunFam" id="1.20.58.90:FF:000004">
    <property type="entry name" value="Syntaxin 10"/>
    <property type="match status" value="1"/>
</dbReference>
<evidence type="ECO:0000259" key="9">
    <source>
        <dbReference type="Pfam" id="PF09177"/>
    </source>
</evidence>
<keyword evidence="7" id="KW-0472">Membrane</keyword>
<dbReference type="GO" id="GO:0048193">
    <property type="term" value="P:Golgi vesicle transport"/>
    <property type="evidence" value="ECO:0007669"/>
    <property type="project" value="InterPro"/>
</dbReference>
<dbReference type="GO" id="GO:0005794">
    <property type="term" value="C:Golgi apparatus"/>
    <property type="evidence" value="ECO:0007669"/>
    <property type="project" value="UniProtKB-SubCell"/>
</dbReference>
<keyword evidence="4" id="KW-0653">Protein transport</keyword>
<dbReference type="Pfam" id="PF09177">
    <property type="entry name" value="STX6_10_61_N"/>
    <property type="match status" value="1"/>
</dbReference>
<evidence type="ECO:0000256" key="5">
    <source>
        <dbReference type="ARBA" id="ARBA00022989"/>
    </source>
</evidence>
<reference evidence="10 11" key="1">
    <citation type="submission" date="2020-05" db="EMBL/GenBank/DDBJ databases">
        <title>Vigna angularis (adzuki bean) Var. LongXiaoDou No. 4 denovo assembly.</title>
        <authorList>
            <person name="Xiang H."/>
        </authorList>
    </citation>
    <scope>NUCLEOTIDE SEQUENCE [LARGE SCALE GENOMIC DNA]</scope>
    <source>
        <tissue evidence="10">Leaf</tissue>
    </source>
</reference>
<feature type="domain" description="Syntaxin 6/10/61 N-terminal" evidence="9">
    <location>
        <begin position="11"/>
        <end position="74"/>
    </location>
</feature>
<keyword evidence="6" id="KW-0333">Golgi apparatus</keyword>
<dbReference type="PANTHER" id="PTHR34949">
    <property type="entry name" value="OS05G0443700 PROTEIN"/>
    <property type="match status" value="1"/>
</dbReference>
<dbReference type="PANTHER" id="PTHR34949:SF6">
    <property type="entry name" value="EXPRESSED PROTEIN"/>
    <property type="match status" value="1"/>
</dbReference>
<accession>A0A8T0JI19</accession>
<evidence type="ECO:0000313" key="11">
    <source>
        <dbReference type="Proteomes" id="UP000743370"/>
    </source>
</evidence>
<dbReference type="GO" id="GO:0016020">
    <property type="term" value="C:membrane"/>
    <property type="evidence" value="ECO:0007669"/>
    <property type="project" value="InterPro"/>
</dbReference>
<dbReference type="InterPro" id="IPR010989">
    <property type="entry name" value="SNARE"/>
</dbReference>
<protein>
    <recommendedName>
        <fullName evidence="9">Syntaxin 6/10/61 N-terminal domain-containing protein</fullName>
    </recommendedName>
</protein>
<evidence type="ECO:0000256" key="1">
    <source>
        <dbReference type="ARBA" id="ARBA00009063"/>
    </source>
</evidence>
<dbReference type="AlphaFoldDB" id="A0A8T0JI19"/>
<name>A0A8T0JI19_PHAAN</name>
<comment type="subcellular location">
    <subcellularLocation>
        <location evidence="8">Golgi apparatus</location>
        <location evidence="8">trans-Golgi network membrane</location>
        <topology evidence="8">Single-pass type IV membrane protein</topology>
    </subcellularLocation>
</comment>
<keyword evidence="5" id="KW-1133">Transmembrane helix</keyword>
<dbReference type="Gene3D" id="1.20.58.90">
    <property type="match status" value="1"/>
</dbReference>
<keyword evidence="3" id="KW-0812">Transmembrane</keyword>
<comment type="similarity">
    <text evidence="1">Belongs to the syntaxin family.</text>
</comment>
<dbReference type="EMBL" id="JABFOF010000011">
    <property type="protein sequence ID" value="KAG2371891.1"/>
    <property type="molecule type" value="Genomic_DNA"/>
</dbReference>
<sequence length="126" mass="14661">MASSFDRWEKDPFFNAVEEVQESANMMESTYRIWLHATKDVSSMWNSDEVCRDLHIALGTAKWQLEVFERAVMSNEGEQDELALFLSGKPESNSRDIEDSPMTNCSKDFHVSMDGFMIKWFFWSNA</sequence>
<comment type="caution">
    <text evidence="10">The sequence shown here is derived from an EMBL/GenBank/DDBJ whole genome shotgun (WGS) entry which is preliminary data.</text>
</comment>
<evidence type="ECO:0000256" key="2">
    <source>
        <dbReference type="ARBA" id="ARBA00022448"/>
    </source>
</evidence>
<gene>
    <name evidence="10" type="ORF">HKW66_Vig0240120</name>
</gene>
<dbReference type="GO" id="GO:0015031">
    <property type="term" value="P:protein transport"/>
    <property type="evidence" value="ECO:0007669"/>
    <property type="project" value="UniProtKB-KW"/>
</dbReference>
<dbReference type="CDD" id="cd21442">
    <property type="entry name" value="SNARE_NTD_STX6-like"/>
    <property type="match status" value="1"/>
</dbReference>
<evidence type="ECO:0000256" key="3">
    <source>
        <dbReference type="ARBA" id="ARBA00022692"/>
    </source>
</evidence>
<evidence type="ECO:0000256" key="8">
    <source>
        <dbReference type="ARBA" id="ARBA00037801"/>
    </source>
</evidence>
<keyword evidence="2" id="KW-0813">Transport</keyword>
<dbReference type="Proteomes" id="UP000743370">
    <property type="component" value="Unassembled WGS sequence"/>
</dbReference>
<organism evidence="10 11">
    <name type="scientific">Phaseolus angularis</name>
    <name type="common">Azuki bean</name>
    <name type="synonym">Vigna angularis</name>
    <dbReference type="NCBI Taxonomy" id="3914"/>
    <lineage>
        <taxon>Eukaryota</taxon>
        <taxon>Viridiplantae</taxon>
        <taxon>Streptophyta</taxon>
        <taxon>Embryophyta</taxon>
        <taxon>Tracheophyta</taxon>
        <taxon>Spermatophyta</taxon>
        <taxon>Magnoliopsida</taxon>
        <taxon>eudicotyledons</taxon>
        <taxon>Gunneridae</taxon>
        <taxon>Pentapetalae</taxon>
        <taxon>rosids</taxon>
        <taxon>fabids</taxon>
        <taxon>Fabales</taxon>
        <taxon>Fabaceae</taxon>
        <taxon>Papilionoideae</taxon>
        <taxon>50 kb inversion clade</taxon>
        <taxon>NPAAA clade</taxon>
        <taxon>indigoferoid/millettioid clade</taxon>
        <taxon>Phaseoleae</taxon>
        <taxon>Vigna</taxon>
    </lineage>
</organism>
<evidence type="ECO:0000313" key="10">
    <source>
        <dbReference type="EMBL" id="KAG2371891.1"/>
    </source>
</evidence>
<evidence type="ECO:0000256" key="4">
    <source>
        <dbReference type="ARBA" id="ARBA00022927"/>
    </source>
</evidence>